<organism evidence="4 5">
    <name type="scientific">Candidatus Acetatifactor stercoripullorum</name>
    <dbReference type="NCBI Taxonomy" id="2838414"/>
    <lineage>
        <taxon>Bacteria</taxon>
        <taxon>Bacillati</taxon>
        <taxon>Bacillota</taxon>
        <taxon>Clostridia</taxon>
        <taxon>Lachnospirales</taxon>
        <taxon>Lachnospiraceae</taxon>
        <taxon>Acetatifactor</taxon>
    </lineage>
</organism>
<keyword evidence="2 3" id="KW-0378">Hydrolase</keyword>
<comment type="caution">
    <text evidence="4">The sequence shown here is derived from an EMBL/GenBank/DDBJ whole genome shotgun (WGS) entry which is preliminary data.</text>
</comment>
<dbReference type="Pfam" id="PF02545">
    <property type="entry name" value="Maf"/>
    <property type="match status" value="1"/>
</dbReference>
<dbReference type="PIRSF" id="PIRSF006305">
    <property type="entry name" value="Maf"/>
    <property type="match status" value="1"/>
</dbReference>
<feature type="active site" description="Proton acceptor" evidence="3">
    <location>
        <position position="83"/>
    </location>
</feature>
<dbReference type="SUPFAM" id="SSF52972">
    <property type="entry name" value="ITPase-like"/>
    <property type="match status" value="1"/>
</dbReference>
<evidence type="ECO:0000313" key="5">
    <source>
        <dbReference type="Proteomes" id="UP000824265"/>
    </source>
</evidence>
<protein>
    <recommendedName>
        <fullName evidence="3">dTTP/UTP pyrophosphatase</fullName>
        <shortName evidence="3">dTTPase/UTPase</shortName>
        <ecNumber evidence="3">3.6.1.9</ecNumber>
    </recommendedName>
    <alternativeName>
        <fullName evidence="3">Nucleoside triphosphate pyrophosphatase</fullName>
    </alternativeName>
    <alternativeName>
        <fullName evidence="3">Nucleotide pyrophosphatase</fullName>
        <shortName evidence="3">Nucleotide PPase</shortName>
    </alternativeName>
</protein>
<comment type="catalytic activity">
    <reaction evidence="3">
        <text>UTP + H2O = UMP + diphosphate + H(+)</text>
        <dbReference type="Rhea" id="RHEA:29395"/>
        <dbReference type="ChEBI" id="CHEBI:15377"/>
        <dbReference type="ChEBI" id="CHEBI:15378"/>
        <dbReference type="ChEBI" id="CHEBI:33019"/>
        <dbReference type="ChEBI" id="CHEBI:46398"/>
        <dbReference type="ChEBI" id="CHEBI:57865"/>
        <dbReference type="EC" id="3.6.1.9"/>
    </reaction>
</comment>
<comment type="caution">
    <text evidence="3">Lacks conserved residue(s) required for the propagation of feature annotation.</text>
</comment>
<feature type="site" description="Important for substrate specificity" evidence="3">
    <location>
        <position position="172"/>
    </location>
</feature>
<dbReference type="GO" id="GO:0047429">
    <property type="term" value="F:nucleoside triphosphate diphosphatase activity"/>
    <property type="evidence" value="ECO:0007669"/>
    <property type="project" value="UniProtKB-EC"/>
</dbReference>
<feature type="site" description="Important for substrate specificity" evidence="3">
    <location>
        <position position="84"/>
    </location>
</feature>
<comment type="similarity">
    <text evidence="3">Belongs to the Maf family. YhdE subfamily.</text>
</comment>
<dbReference type="CDD" id="cd00555">
    <property type="entry name" value="Maf"/>
    <property type="match status" value="1"/>
</dbReference>
<evidence type="ECO:0000313" key="4">
    <source>
        <dbReference type="EMBL" id="HIW81898.1"/>
    </source>
</evidence>
<gene>
    <name evidence="4" type="primary">maf</name>
    <name evidence="4" type="ORF">H9742_10365</name>
</gene>
<comment type="cofactor">
    <cofactor evidence="1 3">
        <name>a divalent metal cation</name>
        <dbReference type="ChEBI" id="CHEBI:60240"/>
    </cofactor>
</comment>
<sequence length="205" mass="22880">MNDKKQIVQSKLILASASPRRRDILKQMGLEFSVLAADVDEKLTTDIPSLAVEELSRRKALACLEKVKGEESIQKPVLILGADTVVACEGRILGKPSDSEDACRMLSLLQGRSHQVYTGVTFMRLGGKEGEVQRKTFYEVTDVHFYPMTQEEIRLYVDTGEPMDKAGAYGIQGLGARFIRRIEGDYNNVVGLPAARLYQEAKDWL</sequence>
<dbReference type="GO" id="GO:0009117">
    <property type="term" value="P:nucleotide metabolic process"/>
    <property type="evidence" value="ECO:0007669"/>
    <property type="project" value="UniProtKB-KW"/>
</dbReference>
<dbReference type="AlphaFoldDB" id="A0A9D1UC74"/>
<evidence type="ECO:0000256" key="1">
    <source>
        <dbReference type="ARBA" id="ARBA00001968"/>
    </source>
</evidence>
<accession>A0A9D1UC74</accession>
<dbReference type="RefSeq" id="WP_318704851.1">
    <property type="nucleotide sequence ID" value="NZ_CALWMU010000017.1"/>
</dbReference>
<dbReference type="EMBL" id="DXGH01000055">
    <property type="protein sequence ID" value="HIW81898.1"/>
    <property type="molecule type" value="Genomic_DNA"/>
</dbReference>
<feature type="site" description="Important for substrate specificity" evidence="3">
    <location>
        <position position="20"/>
    </location>
</feature>
<reference evidence="4" key="1">
    <citation type="journal article" date="2021" name="PeerJ">
        <title>Extensive microbial diversity within the chicken gut microbiome revealed by metagenomics and culture.</title>
        <authorList>
            <person name="Gilroy R."/>
            <person name="Ravi A."/>
            <person name="Getino M."/>
            <person name="Pursley I."/>
            <person name="Horton D.L."/>
            <person name="Alikhan N.F."/>
            <person name="Baker D."/>
            <person name="Gharbi K."/>
            <person name="Hall N."/>
            <person name="Watson M."/>
            <person name="Adriaenssens E.M."/>
            <person name="Foster-Nyarko E."/>
            <person name="Jarju S."/>
            <person name="Secka A."/>
            <person name="Antonio M."/>
            <person name="Oren A."/>
            <person name="Chaudhuri R.R."/>
            <person name="La Ragione R."/>
            <person name="Hildebrand F."/>
            <person name="Pallen M.J."/>
        </authorList>
    </citation>
    <scope>NUCLEOTIDE SEQUENCE</scope>
    <source>
        <strain evidence="4">CHK195-6426</strain>
    </source>
</reference>
<proteinExistence type="inferred from homology"/>
<dbReference type="Gene3D" id="3.90.950.10">
    <property type="match status" value="1"/>
</dbReference>
<dbReference type="NCBIfam" id="TIGR00172">
    <property type="entry name" value="maf"/>
    <property type="match status" value="1"/>
</dbReference>
<dbReference type="GO" id="GO:0005737">
    <property type="term" value="C:cytoplasm"/>
    <property type="evidence" value="ECO:0007669"/>
    <property type="project" value="UniProtKB-SubCell"/>
</dbReference>
<dbReference type="InterPro" id="IPR029001">
    <property type="entry name" value="ITPase-like_fam"/>
</dbReference>
<comment type="catalytic activity">
    <reaction evidence="3">
        <text>dTTP + H2O = dTMP + diphosphate + H(+)</text>
        <dbReference type="Rhea" id="RHEA:28534"/>
        <dbReference type="ChEBI" id="CHEBI:15377"/>
        <dbReference type="ChEBI" id="CHEBI:15378"/>
        <dbReference type="ChEBI" id="CHEBI:33019"/>
        <dbReference type="ChEBI" id="CHEBI:37568"/>
        <dbReference type="ChEBI" id="CHEBI:63528"/>
        <dbReference type="EC" id="3.6.1.9"/>
    </reaction>
</comment>
<dbReference type="EC" id="3.6.1.9" evidence="3"/>
<dbReference type="Proteomes" id="UP000824265">
    <property type="component" value="Unassembled WGS sequence"/>
</dbReference>
<reference evidence="4" key="2">
    <citation type="submission" date="2021-04" db="EMBL/GenBank/DDBJ databases">
        <authorList>
            <person name="Gilroy R."/>
        </authorList>
    </citation>
    <scope>NUCLEOTIDE SEQUENCE</scope>
    <source>
        <strain evidence="4">CHK195-6426</strain>
    </source>
</reference>
<dbReference type="PANTHER" id="PTHR43213:SF5">
    <property type="entry name" value="BIFUNCTIONAL DTTP_UTP PYROPHOSPHATASE_METHYLTRANSFERASE PROTEIN-RELATED"/>
    <property type="match status" value="1"/>
</dbReference>
<name>A0A9D1UC74_9FIRM</name>
<comment type="function">
    <text evidence="3">Nucleoside triphosphate pyrophosphatase that hydrolyzes dTTP and UTP. May have a dual role in cell division arrest and in preventing the incorporation of modified nucleotides into cellular nucleic acids.</text>
</comment>
<dbReference type="PANTHER" id="PTHR43213">
    <property type="entry name" value="BIFUNCTIONAL DTTP/UTP PYROPHOSPHATASE/METHYLTRANSFERASE PROTEIN-RELATED"/>
    <property type="match status" value="1"/>
</dbReference>
<dbReference type="HAMAP" id="MF_00528">
    <property type="entry name" value="Maf"/>
    <property type="match status" value="1"/>
</dbReference>
<evidence type="ECO:0000256" key="3">
    <source>
        <dbReference type="HAMAP-Rule" id="MF_00528"/>
    </source>
</evidence>
<comment type="subcellular location">
    <subcellularLocation>
        <location evidence="3">Cytoplasm</location>
    </subcellularLocation>
</comment>
<keyword evidence="3" id="KW-0546">Nucleotide metabolism</keyword>
<keyword evidence="3" id="KW-0963">Cytoplasm</keyword>
<dbReference type="InterPro" id="IPR003697">
    <property type="entry name" value="Maf-like"/>
</dbReference>
<evidence type="ECO:0000256" key="2">
    <source>
        <dbReference type="ARBA" id="ARBA00022801"/>
    </source>
</evidence>